<evidence type="ECO:0000256" key="5">
    <source>
        <dbReference type="ARBA" id="ARBA00023180"/>
    </source>
</evidence>
<dbReference type="SUPFAM" id="SSF53474">
    <property type="entry name" value="alpha/beta-Hydrolases"/>
    <property type="match status" value="1"/>
</dbReference>
<dbReference type="GO" id="GO:0052689">
    <property type="term" value="F:carboxylic ester hydrolase activity"/>
    <property type="evidence" value="ECO:0007669"/>
    <property type="project" value="UniProtKB-KW"/>
</dbReference>
<proteinExistence type="inferred from homology"/>
<dbReference type="Pfam" id="PF00135">
    <property type="entry name" value="COesterase"/>
    <property type="match status" value="1"/>
</dbReference>
<dbReference type="InterPro" id="IPR002168">
    <property type="entry name" value="Lipase_GDXG_HIS_AS"/>
</dbReference>
<evidence type="ECO:0000256" key="4">
    <source>
        <dbReference type="ARBA" id="ARBA00022801"/>
    </source>
</evidence>
<comment type="similarity">
    <text evidence="1">Belongs to the type-B carboxylesterase/lipase family.</text>
</comment>
<dbReference type="InterPro" id="IPR029058">
    <property type="entry name" value="AB_hydrolase_fold"/>
</dbReference>
<dbReference type="InParanoid" id="A0A6P7G8J4"/>
<evidence type="ECO:0000313" key="7">
    <source>
        <dbReference type="RefSeq" id="XP_028141158.1"/>
    </source>
</evidence>
<keyword evidence="4" id="KW-0378">Hydrolase</keyword>
<dbReference type="InterPro" id="IPR002018">
    <property type="entry name" value="CarbesteraseB"/>
</dbReference>
<dbReference type="AlphaFoldDB" id="A0A6P7G8J4"/>
<evidence type="ECO:0000259" key="6">
    <source>
        <dbReference type="Pfam" id="PF00135"/>
    </source>
</evidence>
<keyword evidence="3" id="KW-0719">Serine esterase</keyword>
<gene>
    <name evidence="7" type="primary">LOC114335172</name>
</gene>
<dbReference type="PANTHER" id="PTHR43142">
    <property type="entry name" value="CARBOXYLIC ESTER HYDROLASE"/>
    <property type="match status" value="1"/>
</dbReference>
<dbReference type="KEGG" id="dvv:114335172"/>
<keyword evidence="5" id="KW-0325">Glycoprotein</keyword>
<protein>
    <submittedName>
        <fullName evidence="7">Esterase B1-like</fullName>
    </submittedName>
</protein>
<dbReference type="FunCoup" id="A0A6P7G8J4">
    <property type="interactions" value="1"/>
</dbReference>
<comment type="similarity">
    <text evidence="2">Belongs to the 'GDXG' lipolytic enzyme family.</text>
</comment>
<dbReference type="OrthoDB" id="19653at2759"/>
<organism evidence="7">
    <name type="scientific">Diabrotica virgifera virgifera</name>
    <name type="common">western corn rootworm</name>
    <dbReference type="NCBI Taxonomy" id="50390"/>
    <lineage>
        <taxon>Eukaryota</taxon>
        <taxon>Metazoa</taxon>
        <taxon>Ecdysozoa</taxon>
        <taxon>Arthropoda</taxon>
        <taxon>Hexapoda</taxon>
        <taxon>Insecta</taxon>
        <taxon>Pterygota</taxon>
        <taxon>Neoptera</taxon>
        <taxon>Endopterygota</taxon>
        <taxon>Coleoptera</taxon>
        <taxon>Polyphaga</taxon>
        <taxon>Cucujiformia</taxon>
        <taxon>Chrysomeloidea</taxon>
        <taxon>Chrysomelidae</taxon>
        <taxon>Galerucinae</taxon>
        <taxon>Diabroticina</taxon>
        <taxon>Diabroticites</taxon>
        <taxon>Diabrotica</taxon>
    </lineage>
</organism>
<reference evidence="7" key="1">
    <citation type="submission" date="2025-08" db="UniProtKB">
        <authorList>
            <consortium name="RefSeq"/>
        </authorList>
    </citation>
    <scope>IDENTIFICATION</scope>
    <source>
        <tissue evidence="7">Whole insect</tissue>
    </source>
</reference>
<dbReference type="PROSITE" id="PS01173">
    <property type="entry name" value="LIPASE_GDXG_HIS"/>
    <property type="match status" value="1"/>
</dbReference>
<evidence type="ECO:0000256" key="2">
    <source>
        <dbReference type="ARBA" id="ARBA00010515"/>
    </source>
</evidence>
<dbReference type="RefSeq" id="XP_028141158.1">
    <property type="nucleotide sequence ID" value="XM_028285357.1"/>
</dbReference>
<name>A0A6P7G8J4_DIAVI</name>
<evidence type="ECO:0000256" key="3">
    <source>
        <dbReference type="ARBA" id="ARBA00022487"/>
    </source>
</evidence>
<dbReference type="Gene3D" id="3.40.50.1820">
    <property type="entry name" value="alpha/beta hydrolase"/>
    <property type="match status" value="1"/>
</dbReference>
<accession>A0A6P7G8J4</accession>
<evidence type="ECO:0000256" key="1">
    <source>
        <dbReference type="ARBA" id="ARBA00005964"/>
    </source>
</evidence>
<sequence>MVATVKVEEGLVEGTTRTSTNGIPFHSFTCIPYGKAPKGNLRFKAPQPVEPWQGVLHVNHEENCCVQLDMLTYKLCGSEDCLSLHVFTRKIPSEENKLKPVMVYIHGGGFMMGNHSTSVYGPEHLMMEDIVLVSVTYRVGILGFLSLSDPSLDVPGNAGLKDQALALRWVQRNIKYFNGDPNNVTLFGESAGGASVEYQLLSPTTKGLFHRAIIQSGSTLNPWARGCLDPADLANFIGKPNISEKELLKILEEKCAHDLYHIQRDYIKAKDIVGDFGIISPVVEKPNPTAFLTKDPMKVIQSGEYNAVPVIIGFCDYEGGIFSAFEKMNGDRDISHQLHTERLLPTETDFSDTDLIKKLTKILDSYYKNEKNINDPYLLLGDSYFIAGVLTSVKNQAKVSRCPIYLYKFTLDTKLNTFKGNFATDMRGAFHGDDIAYFFKTSQNPDVGDAERNAQQKCIALWTNFAKYGNPTPKGCDLGIEWKPIEGEKLNYLNIGEELKMEVNPEEERMQVWEQVYKANPKTAFYCN</sequence>
<dbReference type="PANTHER" id="PTHR43142:SF1">
    <property type="entry name" value="CARBOXYLIC ESTER HYDROLASE"/>
    <property type="match status" value="1"/>
</dbReference>
<feature type="domain" description="Carboxylesterase type B" evidence="6">
    <location>
        <begin position="4"/>
        <end position="513"/>
    </location>
</feature>